<keyword evidence="13" id="KW-1185">Reference proteome</keyword>
<dbReference type="Pfam" id="PF08263">
    <property type="entry name" value="LRRNT_2"/>
    <property type="match status" value="2"/>
</dbReference>
<evidence type="ECO:0000256" key="3">
    <source>
        <dbReference type="ARBA" id="ARBA00022692"/>
    </source>
</evidence>
<dbReference type="EMBL" id="VAHF01000003">
    <property type="protein sequence ID" value="TXG67664.1"/>
    <property type="molecule type" value="Genomic_DNA"/>
</dbReference>
<organism evidence="12 13">
    <name type="scientific">Acer yangbiense</name>
    <dbReference type="NCBI Taxonomy" id="1000413"/>
    <lineage>
        <taxon>Eukaryota</taxon>
        <taxon>Viridiplantae</taxon>
        <taxon>Streptophyta</taxon>
        <taxon>Embryophyta</taxon>
        <taxon>Tracheophyta</taxon>
        <taxon>Spermatophyta</taxon>
        <taxon>Magnoliopsida</taxon>
        <taxon>eudicotyledons</taxon>
        <taxon>Gunneridae</taxon>
        <taxon>Pentapetalae</taxon>
        <taxon>rosids</taxon>
        <taxon>malvids</taxon>
        <taxon>Sapindales</taxon>
        <taxon>Sapindaceae</taxon>
        <taxon>Hippocastanoideae</taxon>
        <taxon>Acereae</taxon>
        <taxon>Acer</taxon>
    </lineage>
</organism>
<feature type="domain" description="Leucine-rich repeat-containing N-terminal plant-type" evidence="11">
    <location>
        <begin position="51"/>
        <end position="81"/>
    </location>
</feature>
<dbReference type="GO" id="GO:0016020">
    <property type="term" value="C:membrane"/>
    <property type="evidence" value="ECO:0007669"/>
    <property type="project" value="UniProtKB-SubCell"/>
</dbReference>
<keyword evidence="5" id="KW-0677">Repeat</keyword>
<dbReference type="PANTHER" id="PTHR48061:SF46">
    <property type="entry name" value="LEUCINE-RICH REPEAT-CONTAINING N-TERMINAL PLANT-TYPE DOMAIN-CONTAINING PROTEIN"/>
    <property type="match status" value="1"/>
</dbReference>
<dbReference type="Pfam" id="PF00560">
    <property type="entry name" value="LRR_1"/>
    <property type="match status" value="1"/>
</dbReference>
<evidence type="ECO:0000313" key="12">
    <source>
        <dbReference type="EMBL" id="TXG67664.1"/>
    </source>
</evidence>
<name>A0A5C7IF98_9ROSI</name>
<evidence type="ECO:0000256" key="8">
    <source>
        <dbReference type="ARBA" id="ARBA00023170"/>
    </source>
</evidence>
<evidence type="ECO:0000256" key="4">
    <source>
        <dbReference type="ARBA" id="ARBA00022729"/>
    </source>
</evidence>
<evidence type="ECO:0000313" key="13">
    <source>
        <dbReference type="Proteomes" id="UP000323000"/>
    </source>
</evidence>
<feature type="domain" description="Leucine-rich repeat-containing N-terminal plant-type" evidence="11">
    <location>
        <begin position="212"/>
        <end position="263"/>
    </location>
</feature>
<comment type="subcellular location">
    <subcellularLocation>
        <location evidence="1">Membrane</location>
        <topology evidence="1">Single-pass type I membrane protein</topology>
    </subcellularLocation>
</comment>
<keyword evidence="7" id="KW-0472">Membrane</keyword>
<dbReference type="InterPro" id="IPR001611">
    <property type="entry name" value="Leu-rich_rpt"/>
</dbReference>
<dbReference type="Proteomes" id="UP000323000">
    <property type="component" value="Chromosome 3"/>
</dbReference>
<accession>A0A5C7IF98</accession>
<evidence type="ECO:0000256" key="6">
    <source>
        <dbReference type="ARBA" id="ARBA00022989"/>
    </source>
</evidence>
<feature type="signal peptide" evidence="10">
    <location>
        <begin position="1"/>
        <end position="25"/>
    </location>
</feature>
<evidence type="ECO:0000256" key="5">
    <source>
        <dbReference type="ARBA" id="ARBA00022737"/>
    </source>
</evidence>
<dbReference type="AlphaFoldDB" id="A0A5C7IF98"/>
<evidence type="ECO:0000256" key="10">
    <source>
        <dbReference type="SAM" id="SignalP"/>
    </source>
</evidence>
<comment type="caution">
    <text evidence="12">The sequence shown here is derived from an EMBL/GenBank/DDBJ whole genome shotgun (WGS) entry which is preliminary data.</text>
</comment>
<dbReference type="InterPro" id="IPR032675">
    <property type="entry name" value="LRR_dom_sf"/>
</dbReference>
<gene>
    <name evidence="12" type="ORF">EZV62_008939</name>
</gene>
<protein>
    <recommendedName>
        <fullName evidence="11">Leucine-rich repeat-containing N-terminal plant-type domain-containing protein</fullName>
    </recommendedName>
</protein>
<dbReference type="InterPro" id="IPR013210">
    <property type="entry name" value="LRR_N_plant-typ"/>
</dbReference>
<reference evidence="13" key="1">
    <citation type="journal article" date="2019" name="Gigascience">
        <title>De novo genome assembly of the endangered Acer yangbiense, a plant species with extremely small populations endemic to Yunnan Province, China.</title>
        <authorList>
            <person name="Yang J."/>
            <person name="Wariss H.M."/>
            <person name="Tao L."/>
            <person name="Zhang R."/>
            <person name="Yun Q."/>
            <person name="Hollingsworth P."/>
            <person name="Dao Z."/>
            <person name="Luo G."/>
            <person name="Guo H."/>
            <person name="Ma Y."/>
            <person name="Sun W."/>
        </authorList>
    </citation>
    <scope>NUCLEOTIDE SEQUENCE [LARGE SCALE GENOMIC DNA]</scope>
    <source>
        <strain evidence="13">cv. Malutang</strain>
    </source>
</reference>
<keyword evidence="9" id="KW-0325">Glycoprotein</keyword>
<keyword evidence="6" id="KW-1133">Transmembrane helix</keyword>
<keyword evidence="2" id="KW-0433">Leucine-rich repeat</keyword>
<evidence type="ECO:0000256" key="1">
    <source>
        <dbReference type="ARBA" id="ARBA00004479"/>
    </source>
</evidence>
<evidence type="ECO:0000259" key="11">
    <source>
        <dbReference type="Pfam" id="PF08263"/>
    </source>
</evidence>
<dbReference type="InterPro" id="IPR046956">
    <property type="entry name" value="RLP23-like"/>
</dbReference>
<dbReference type="SUPFAM" id="SSF52058">
    <property type="entry name" value="L domain-like"/>
    <property type="match status" value="1"/>
</dbReference>
<evidence type="ECO:0000256" key="7">
    <source>
        <dbReference type="ARBA" id="ARBA00023136"/>
    </source>
</evidence>
<evidence type="ECO:0000256" key="2">
    <source>
        <dbReference type="ARBA" id="ARBA00022614"/>
    </source>
</evidence>
<sequence>MVGRLMWCYQLFFLQLVLLHSPSCANLCSQDESSALLCFKQLFSFSNSSSSFCSGLQPDYPKMKYWKEDTNCCSWEGVTCDRVTGHVISLDLSCSWLHGTISSNSSLFLLSHLQKLNLAYNFFDLSQIPSDFIRFPSLTHLNLTSSSFSGQVPLEISHLSKLISLDLSSNDLTLETLVMKGETNGLVNAVLSTCLPPTCSLALSFANLCSHEQSSALLQFKQLFSFHNHSSSDCDYVGIPSYPKMMYWKDDIDCCSWDGVTCDWPESQL</sequence>
<evidence type="ECO:0000256" key="9">
    <source>
        <dbReference type="ARBA" id="ARBA00023180"/>
    </source>
</evidence>
<keyword evidence="8" id="KW-0675">Receptor</keyword>
<dbReference type="OrthoDB" id="1394818at2759"/>
<proteinExistence type="predicted"/>
<keyword evidence="3" id="KW-0812">Transmembrane</keyword>
<keyword evidence="4 10" id="KW-0732">Signal</keyword>
<feature type="chain" id="PRO_5022703607" description="Leucine-rich repeat-containing N-terminal plant-type domain-containing protein" evidence="10">
    <location>
        <begin position="26"/>
        <end position="269"/>
    </location>
</feature>
<dbReference type="Gene3D" id="3.80.10.10">
    <property type="entry name" value="Ribonuclease Inhibitor"/>
    <property type="match status" value="3"/>
</dbReference>
<dbReference type="PANTHER" id="PTHR48061">
    <property type="entry name" value="LEUCINE-RICH REPEAT RECEPTOR PROTEIN KINASE EMS1-LIKE-RELATED"/>
    <property type="match status" value="1"/>
</dbReference>